<evidence type="ECO:0000256" key="1">
    <source>
        <dbReference type="ARBA" id="ARBA00003701"/>
    </source>
</evidence>
<feature type="domain" description="GST C-terminal" evidence="9">
    <location>
        <begin position="90"/>
        <end position="210"/>
    </location>
</feature>
<dbReference type="InterPro" id="IPR050213">
    <property type="entry name" value="GST_superfamily"/>
</dbReference>
<comment type="similarity">
    <text evidence="2">Belongs to the GST superfamily. Mu family.</text>
</comment>
<dbReference type="PANTHER" id="PTHR11571">
    <property type="entry name" value="GLUTATHIONE S-TRANSFERASE"/>
    <property type="match status" value="1"/>
</dbReference>
<proteinExistence type="inferred from homology"/>
<organism evidence="10 11">
    <name type="scientific">Armadillidium nasatum</name>
    <dbReference type="NCBI Taxonomy" id="96803"/>
    <lineage>
        <taxon>Eukaryota</taxon>
        <taxon>Metazoa</taxon>
        <taxon>Ecdysozoa</taxon>
        <taxon>Arthropoda</taxon>
        <taxon>Crustacea</taxon>
        <taxon>Multicrustacea</taxon>
        <taxon>Malacostraca</taxon>
        <taxon>Eumalacostraca</taxon>
        <taxon>Peracarida</taxon>
        <taxon>Isopoda</taxon>
        <taxon>Oniscidea</taxon>
        <taxon>Crinocheta</taxon>
        <taxon>Armadillidiidae</taxon>
        <taxon>Armadillidium</taxon>
    </lineage>
</organism>
<dbReference type="Gene3D" id="1.20.1050.10">
    <property type="match status" value="2"/>
</dbReference>
<dbReference type="GO" id="GO:0042802">
    <property type="term" value="F:identical protein binding"/>
    <property type="evidence" value="ECO:0007669"/>
    <property type="project" value="UniProtKB-ARBA"/>
</dbReference>
<dbReference type="FunFam" id="3.40.30.10:FF:000019">
    <property type="entry name" value="Glutathione S-transferase Mu"/>
    <property type="match status" value="2"/>
</dbReference>
<dbReference type="SUPFAM" id="SSF52833">
    <property type="entry name" value="Thioredoxin-like"/>
    <property type="match status" value="2"/>
</dbReference>
<gene>
    <name evidence="10" type="primary">GSTP_1</name>
    <name evidence="10" type="ORF">Anas_00266</name>
</gene>
<comment type="catalytic activity">
    <reaction evidence="5">
        <text>RX + glutathione = an S-substituted glutathione + a halide anion + H(+)</text>
        <dbReference type="Rhea" id="RHEA:16437"/>
        <dbReference type="ChEBI" id="CHEBI:15378"/>
        <dbReference type="ChEBI" id="CHEBI:16042"/>
        <dbReference type="ChEBI" id="CHEBI:17792"/>
        <dbReference type="ChEBI" id="CHEBI:57925"/>
        <dbReference type="ChEBI" id="CHEBI:90779"/>
        <dbReference type="EC" id="2.5.1.18"/>
    </reaction>
</comment>
<comment type="function">
    <text evidence="1">Conjugation of reduced glutathione to a wide number of exogenous and endogenous hydrophobic electrophiles.</text>
</comment>
<evidence type="ECO:0000256" key="7">
    <source>
        <dbReference type="ARBA" id="ARBA00081375"/>
    </source>
</evidence>
<feature type="domain" description="GST N-terminal" evidence="8">
    <location>
        <begin position="1"/>
        <end position="88"/>
    </location>
</feature>
<dbReference type="PROSITE" id="PS50404">
    <property type="entry name" value="GST_NTER"/>
    <property type="match status" value="2"/>
</dbReference>
<dbReference type="GO" id="GO:0006749">
    <property type="term" value="P:glutathione metabolic process"/>
    <property type="evidence" value="ECO:0007669"/>
    <property type="project" value="TreeGrafter"/>
</dbReference>
<dbReference type="AlphaFoldDB" id="A0A5N5THJ1"/>
<evidence type="ECO:0000256" key="4">
    <source>
        <dbReference type="ARBA" id="ARBA00022679"/>
    </source>
</evidence>
<reference evidence="10 11" key="1">
    <citation type="journal article" date="2019" name="PLoS Biol.">
        <title>Sex chromosomes control vertical transmission of feminizing Wolbachia symbionts in an isopod.</title>
        <authorList>
            <person name="Becking T."/>
            <person name="Chebbi M.A."/>
            <person name="Giraud I."/>
            <person name="Moumen B."/>
            <person name="Laverre T."/>
            <person name="Caubet Y."/>
            <person name="Peccoud J."/>
            <person name="Gilbert C."/>
            <person name="Cordaux R."/>
        </authorList>
    </citation>
    <scope>NUCLEOTIDE SEQUENCE [LARGE SCALE GENOMIC DNA]</scope>
    <source>
        <strain evidence="10">ANa2</strain>
        <tissue evidence="10">Whole body excluding digestive tract and cuticle</tissue>
    </source>
</reference>
<protein>
    <recommendedName>
        <fullName evidence="6">Glutathione S-transferase</fullName>
        <ecNumber evidence="3">2.5.1.18</ecNumber>
    </recommendedName>
    <alternativeName>
        <fullName evidence="7">GST class-mu</fullName>
    </alternativeName>
</protein>
<accession>A0A5N5THJ1</accession>
<dbReference type="PRINTS" id="PR01267">
    <property type="entry name" value="GSTRNSFRASEM"/>
</dbReference>
<dbReference type="FunFam" id="1.20.1050.10:FF:000003">
    <property type="entry name" value="Glutathione S-transferase 2"/>
    <property type="match status" value="2"/>
</dbReference>
<dbReference type="EC" id="2.5.1.18" evidence="3"/>
<dbReference type="SUPFAM" id="SSF47616">
    <property type="entry name" value="GST C-terminal domain-like"/>
    <property type="match status" value="2"/>
</dbReference>
<dbReference type="InterPro" id="IPR004045">
    <property type="entry name" value="Glutathione_S-Trfase_N"/>
</dbReference>
<evidence type="ECO:0000256" key="2">
    <source>
        <dbReference type="ARBA" id="ARBA00005861"/>
    </source>
</evidence>
<evidence type="ECO:0000256" key="3">
    <source>
        <dbReference type="ARBA" id="ARBA00012452"/>
    </source>
</evidence>
<evidence type="ECO:0000313" key="10">
    <source>
        <dbReference type="EMBL" id="KAB7505578.1"/>
    </source>
</evidence>
<dbReference type="SFLD" id="SFLDS00019">
    <property type="entry name" value="Glutathione_Transferase_(cytos"/>
    <property type="match status" value="2"/>
</dbReference>
<dbReference type="PROSITE" id="PS50405">
    <property type="entry name" value="GST_CTER"/>
    <property type="match status" value="2"/>
</dbReference>
<dbReference type="SFLD" id="SFLDG01205">
    <property type="entry name" value="AMPS.1"/>
    <property type="match status" value="2"/>
</dbReference>
<feature type="domain" description="GST N-terminal" evidence="8">
    <location>
        <begin position="219"/>
        <end position="306"/>
    </location>
</feature>
<evidence type="ECO:0000259" key="9">
    <source>
        <dbReference type="PROSITE" id="PS50405"/>
    </source>
</evidence>
<dbReference type="CDD" id="cd03075">
    <property type="entry name" value="GST_N_Mu"/>
    <property type="match status" value="2"/>
</dbReference>
<comment type="caution">
    <text evidence="10">The sequence shown here is derived from an EMBL/GenBank/DDBJ whole genome shotgun (WGS) entry which is preliminary data.</text>
</comment>
<keyword evidence="11" id="KW-1185">Reference proteome</keyword>
<dbReference type="GO" id="GO:0004364">
    <property type="term" value="F:glutathione transferase activity"/>
    <property type="evidence" value="ECO:0007669"/>
    <property type="project" value="UniProtKB-EC"/>
</dbReference>
<sequence length="439" mass="51493">MVGTLGYWKLRGMGQSIKLLLEYTGTDYKEKQYVIGPGPDFDLSDWLKEKFNLGMDFPNLPYYFDGERKITQSHAIIRYIARKHDLIGKSECENVRIDMTEGESADLRAAWMKLVYSSKEEVEKSKEDYKKNTLLPKLSYLSKFLGKHPWFAGERITYVDFLLYELFDINRRLFPTCLNDFDNLKQYTIRFESLEPIKKYMNSNRYMKDPLNGPMAVKMVVTLGYWKLRGLGQSIKLILEYTGTEYKERQYTSGPAPDFDSSDWTNEKFNLGMDFPNIPYYFDGERKITQSHAILRHIARKHNLTGKTECENVRIDMTEGEAGDLRSAWVKLVYSSKEEFEKSKGDYKKNTLIPRLTNLSKFLGNHPWFAGEHITYVDFLLYELFDINRRLFPTCLNDFDNLKQFTTRFESLEPIKKYMKSNRYMKDPLNGPMAAFGGK</sequence>
<dbReference type="Proteomes" id="UP000326759">
    <property type="component" value="Unassembled WGS sequence"/>
</dbReference>
<dbReference type="InterPro" id="IPR036249">
    <property type="entry name" value="Thioredoxin-like_sf"/>
</dbReference>
<keyword evidence="4 10" id="KW-0808">Transferase</keyword>
<dbReference type="SFLD" id="SFLDG00363">
    <property type="entry name" value="AMPS_(cytGST):_Alpha-__Mu-__Pi"/>
    <property type="match status" value="2"/>
</dbReference>
<dbReference type="InterPro" id="IPR004046">
    <property type="entry name" value="GST_C"/>
</dbReference>
<dbReference type="PANTHER" id="PTHR11571:SF222">
    <property type="entry name" value="GLUTATHIONE TRANSFERASE"/>
    <property type="match status" value="1"/>
</dbReference>
<dbReference type="EMBL" id="SEYY01001194">
    <property type="protein sequence ID" value="KAB7505578.1"/>
    <property type="molecule type" value="Genomic_DNA"/>
</dbReference>
<evidence type="ECO:0000256" key="5">
    <source>
        <dbReference type="ARBA" id="ARBA00047960"/>
    </source>
</evidence>
<dbReference type="OrthoDB" id="4951845at2759"/>
<evidence type="ECO:0000313" key="11">
    <source>
        <dbReference type="Proteomes" id="UP000326759"/>
    </source>
</evidence>
<name>A0A5N5THJ1_9CRUS</name>
<dbReference type="InterPro" id="IPR040079">
    <property type="entry name" value="Glutathione_S-Trfase"/>
</dbReference>
<dbReference type="Pfam" id="PF14497">
    <property type="entry name" value="GST_C_3"/>
    <property type="match status" value="2"/>
</dbReference>
<evidence type="ECO:0000259" key="8">
    <source>
        <dbReference type="PROSITE" id="PS50404"/>
    </source>
</evidence>
<dbReference type="Gene3D" id="3.40.30.10">
    <property type="entry name" value="Glutaredoxin"/>
    <property type="match status" value="2"/>
</dbReference>
<feature type="domain" description="GST C-terminal" evidence="9">
    <location>
        <begin position="308"/>
        <end position="428"/>
    </location>
</feature>
<evidence type="ECO:0000256" key="6">
    <source>
        <dbReference type="ARBA" id="ARBA00071200"/>
    </source>
</evidence>
<dbReference type="Pfam" id="PF02798">
    <property type="entry name" value="GST_N"/>
    <property type="match status" value="2"/>
</dbReference>
<dbReference type="InterPro" id="IPR036282">
    <property type="entry name" value="Glutathione-S-Trfase_C_sf"/>
</dbReference>
<dbReference type="InterPro" id="IPR003081">
    <property type="entry name" value="GST_mu"/>
</dbReference>
<dbReference type="InterPro" id="IPR010987">
    <property type="entry name" value="Glutathione-S-Trfase_C-like"/>
</dbReference>